<name>A0ABR1DYX4_NECAM</name>
<gene>
    <name evidence="1" type="primary">Necator_chrV.g18966</name>
    <name evidence="1" type="ORF">RB195_014175</name>
</gene>
<accession>A0ABR1DYX4</accession>
<evidence type="ECO:0008006" key="3">
    <source>
        <dbReference type="Google" id="ProtNLM"/>
    </source>
</evidence>
<evidence type="ECO:0000313" key="1">
    <source>
        <dbReference type="EMBL" id="KAK6755642.1"/>
    </source>
</evidence>
<comment type="caution">
    <text evidence="1">The sequence shown here is derived from an EMBL/GenBank/DDBJ whole genome shotgun (WGS) entry which is preliminary data.</text>
</comment>
<proteinExistence type="predicted"/>
<keyword evidence="2" id="KW-1185">Reference proteome</keyword>
<dbReference type="EMBL" id="JAVFWL010000005">
    <property type="protein sequence ID" value="KAK6755642.1"/>
    <property type="molecule type" value="Genomic_DNA"/>
</dbReference>
<evidence type="ECO:0000313" key="2">
    <source>
        <dbReference type="Proteomes" id="UP001303046"/>
    </source>
</evidence>
<sequence>MPTEIYSHSPPSGYPKLSFNRTLFPIIPMPEGGVPPAVLPIELQHLEDTAAFRQRSSRVIQEVLASSYSDIDLGLVGKTRSGRHDTVTLPPIIDRITPVLYQVVSTGWGSGVILRNSVPLS</sequence>
<reference evidence="1 2" key="1">
    <citation type="submission" date="2023-08" db="EMBL/GenBank/DDBJ databases">
        <title>A Necator americanus chromosomal reference genome.</title>
        <authorList>
            <person name="Ilik V."/>
            <person name="Petrzelkova K.J."/>
            <person name="Pardy F."/>
            <person name="Fuh T."/>
            <person name="Niatou-Singa F.S."/>
            <person name="Gouil Q."/>
            <person name="Baker L."/>
            <person name="Ritchie M.E."/>
            <person name="Jex A.R."/>
            <person name="Gazzola D."/>
            <person name="Li H."/>
            <person name="Toshio Fujiwara R."/>
            <person name="Zhan B."/>
            <person name="Aroian R.V."/>
            <person name="Pafco B."/>
            <person name="Schwarz E.M."/>
        </authorList>
    </citation>
    <scope>NUCLEOTIDE SEQUENCE [LARGE SCALE GENOMIC DNA]</scope>
    <source>
        <strain evidence="1 2">Aroian</strain>
        <tissue evidence="1">Whole animal</tissue>
    </source>
</reference>
<dbReference type="Proteomes" id="UP001303046">
    <property type="component" value="Unassembled WGS sequence"/>
</dbReference>
<organism evidence="1 2">
    <name type="scientific">Necator americanus</name>
    <name type="common">Human hookworm</name>
    <dbReference type="NCBI Taxonomy" id="51031"/>
    <lineage>
        <taxon>Eukaryota</taxon>
        <taxon>Metazoa</taxon>
        <taxon>Ecdysozoa</taxon>
        <taxon>Nematoda</taxon>
        <taxon>Chromadorea</taxon>
        <taxon>Rhabditida</taxon>
        <taxon>Rhabditina</taxon>
        <taxon>Rhabditomorpha</taxon>
        <taxon>Strongyloidea</taxon>
        <taxon>Ancylostomatidae</taxon>
        <taxon>Bunostominae</taxon>
        <taxon>Necator</taxon>
    </lineage>
</organism>
<protein>
    <recommendedName>
        <fullName evidence="3">Peptidase S1 domain-containing protein</fullName>
    </recommendedName>
</protein>